<name>B9IU77_BACCQ</name>
<proteinExistence type="predicted"/>
<evidence type="ECO:0000259" key="1">
    <source>
        <dbReference type="PROSITE" id="PS51534"/>
    </source>
</evidence>
<dbReference type="KEGG" id="bcq:BCQ_1344"/>
<dbReference type="HOGENOM" id="CLU_728928_0_0_9"/>
<dbReference type="Proteomes" id="UP000000441">
    <property type="component" value="Chromosome"/>
</dbReference>
<gene>
    <name evidence="2" type="ordered locus">BCQ_1344</name>
</gene>
<protein>
    <recommendedName>
        <fullName evidence="1">SEFIR domain-containing protein</fullName>
    </recommendedName>
</protein>
<dbReference type="PROSITE" id="PS51534">
    <property type="entry name" value="SEFIR"/>
    <property type="match status" value="1"/>
</dbReference>
<sequence>MATMDLFEFQKGTQNMNKMMIENIRDTDFIILVLTKKYSEKANSFVGGVGFETILSIPLFKKNPNKFILIVREEAGYSDALPFHLDDYYAINFTKSEDYTTKFDELIHRLYKVNYWDEHPIGEVPLHIQRKLKGDSDSVDIAITKNPTTAVQKVESGSYPTPIIRINEFGIVNMSEEELEVSLSEISLNIKEGVVSPFQIYLEIEDKIREELRLAFSGNITDLERRKLVLEEKETSQRIEAYKKRLEDTVKVFIKNSFIGHECYSSNILADTFKNSILYISNQSPFYTGKKVDIYHTIKKSLYFSIYLTPEEWELLSEEQKESSMIYGYNYAQELPRDIKYKKLIPAYVDFLYHEFLKHDKSIPHEAESLLNGWYFSLG</sequence>
<evidence type="ECO:0000313" key="3">
    <source>
        <dbReference type="Proteomes" id="UP000000441"/>
    </source>
</evidence>
<dbReference type="AlphaFoldDB" id="B9IU77"/>
<feature type="domain" description="SEFIR" evidence="1">
    <location>
        <begin position="1"/>
        <end position="102"/>
    </location>
</feature>
<dbReference type="EMBL" id="CP000227">
    <property type="protein sequence ID" value="ACM11773.1"/>
    <property type="molecule type" value="Genomic_DNA"/>
</dbReference>
<dbReference type="InterPro" id="IPR013568">
    <property type="entry name" value="SEFIR_dom"/>
</dbReference>
<accession>B9IU77</accession>
<reference evidence="2 3" key="1">
    <citation type="journal article" date="2009" name="J. Bacteriol.">
        <title>Complete genome sequence of the extremophilic Bacillus cereus strain Q1 with industrial applications.</title>
        <authorList>
            <person name="Xiong Z."/>
            <person name="Jiang Y."/>
            <person name="Qi D."/>
            <person name="Lu H."/>
            <person name="Yang F."/>
            <person name="Yang J."/>
            <person name="Chen L."/>
            <person name="Sun L."/>
            <person name="Xu X."/>
            <person name="Xue Y."/>
            <person name="Zhu Y."/>
            <person name="Jin Q."/>
        </authorList>
    </citation>
    <scope>NUCLEOTIDE SEQUENCE [LARGE SCALE GENOMIC DNA]</scope>
    <source>
        <strain evidence="2 3">Q1</strain>
    </source>
</reference>
<evidence type="ECO:0000313" key="2">
    <source>
        <dbReference type="EMBL" id="ACM11773.1"/>
    </source>
</evidence>
<organism evidence="2 3">
    <name type="scientific">Bacillus cereus (strain Q1)</name>
    <dbReference type="NCBI Taxonomy" id="361100"/>
    <lineage>
        <taxon>Bacteria</taxon>
        <taxon>Bacillati</taxon>
        <taxon>Bacillota</taxon>
        <taxon>Bacilli</taxon>
        <taxon>Bacillales</taxon>
        <taxon>Bacillaceae</taxon>
        <taxon>Bacillus</taxon>
        <taxon>Bacillus cereus group</taxon>
    </lineage>
</organism>